<keyword evidence="2" id="KW-1185">Reference proteome</keyword>
<sequence length="112" mass="12476">MLRKSDWPALSQWADYIIFSSPVENDETNGIVLQALANAGKELGHWPERVEFAATMREGQTLLASANGRGVAWMLIDHKADLVLKKVEYVTVFRDDGNGERVSTLIFKITGV</sequence>
<dbReference type="Proteomes" id="UP000799750">
    <property type="component" value="Unassembled WGS sequence"/>
</dbReference>
<protein>
    <submittedName>
        <fullName evidence="1">Uncharacterized protein</fullName>
    </submittedName>
</protein>
<dbReference type="OrthoDB" id="5337308at2759"/>
<accession>A0A6A6QPH0</accession>
<dbReference type="EMBL" id="MU004193">
    <property type="protein sequence ID" value="KAF2492807.1"/>
    <property type="molecule type" value="Genomic_DNA"/>
</dbReference>
<dbReference type="AlphaFoldDB" id="A0A6A6QPH0"/>
<proteinExistence type="predicted"/>
<evidence type="ECO:0000313" key="1">
    <source>
        <dbReference type="EMBL" id="KAF2492807.1"/>
    </source>
</evidence>
<organism evidence="1 2">
    <name type="scientific">Lophium mytilinum</name>
    <dbReference type="NCBI Taxonomy" id="390894"/>
    <lineage>
        <taxon>Eukaryota</taxon>
        <taxon>Fungi</taxon>
        <taxon>Dikarya</taxon>
        <taxon>Ascomycota</taxon>
        <taxon>Pezizomycotina</taxon>
        <taxon>Dothideomycetes</taxon>
        <taxon>Pleosporomycetidae</taxon>
        <taxon>Mytilinidiales</taxon>
        <taxon>Mytilinidiaceae</taxon>
        <taxon>Lophium</taxon>
    </lineage>
</organism>
<gene>
    <name evidence="1" type="ORF">BU16DRAFT_564117</name>
</gene>
<reference evidence="1" key="1">
    <citation type="journal article" date="2020" name="Stud. Mycol.">
        <title>101 Dothideomycetes genomes: a test case for predicting lifestyles and emergence of pathogens.</title>
        <authorList>
            <person name="Haridas S."/>
            <person name="Albert R."/>
            <person name="Binder M."/>
            <person name="Bloem J."/>
            <person name="Labutti K."/>
            <person name="Salamov A."/>
            <person name="Andreopoulos B."/>
            <person name="Baker S."/>
            <person name="Barry K."/>
            <person name="Bills G."/>
            <person name="Bluhm B."/>
            <person name="Cannon C."/>
            <person name="Castanera R."/>
            <person name="Culley D."/>
            <person name="Daum C."/>
            <person name="Ezra D."/>
            <person name="Gonzalez J."/>
            <person name="Henrissat B."/>
            <person name="Kuo A."/>
            <person name="Liang C."/>
            <person name="Lipzen A."/>
            <person name="Lutzoni F."/>
            <person name="Magnuson J."/>
            <person name="Mondo S."/>
            <person name="Nolan M."/>
            <person name="Ohm R."/>
            <person name="Pangilinan J."/>
            <person name="Park H.-J."/>
            <person name="Ramirez L."/>
            <person name="Alfaro M."/>
            <person name="Sun H."/>
            <person name="Tritt A."/>
            <person name="Yoshinaga Y."/>
            <person name="Zwiers L.-H."/>
            <person name="Turgeon B."/>
            <person name="Goodwin S."/>
            <person name="Spatafora J."/>
            <person name="Crous P."/>
            <person name="Grigoriev I."/>
        </authorList>
    </citation>
    <scope>NUCLEOTIDE SEQUENCE</scope>
    <source>
        <strain evidence="1">CBS 269.34</strain>
    </source>
</reference>
<evidence type="ECO:0000313" key="2">
    <source>
        <dbReference type="Proteomes" id="UP000799750"/>
    </source>
</evidence>
<name>A0A6A6QPH0_9PEZI</name>